<dbReference type="PANTHER" id="PTHR34582:SF6">
    <property type="entry name" value="UPF0702 TRANSMEMBRANE PROTEIN YCAP"/>
    <property type="match status" value="1"/>
</dbReference>
<evidence type="ECO:0000256" key="2">
    <source>
        <dbReference type="ARBA" id="ARBA00006448"/>
    </source>
</evidence>
<reference evidence="10 11" key="1">
    <citation type="journal article" date="2017" name="Int. J. Syst. Evol. Microbiol.">
        <title>Brenneria populi subsp. brevivirga subsp. nov. isolated from symptomatic bark of Populus x euramericana canker, and description of Brenneria populi subsp. populi subsp. nov.</title>
        <authorList>
            <person name="Zheng M.H."/>
            <person name="Piao C.G."/>
            <person name="Xue H."/>
            <person name="Guo M.W."/>
            <person name="Li Y."/>
        </authorList>
    </citation>
    <scope>NUCLEOTIDE SEQUENCE [LARGE SCALE GENOMIC DNA]</scope>
    <source>
        <strain evidence="10 11">D9-5</strain>
    </source>
</reference>
<dbReference type="Pfam" id="PF04239">
    <property type="entry name" value="DUF421"/>
    <property type="match status" value="1"/>
</dbReference>
<keyword evidence="5 7" id="KW-1133">Transmembrane helix</keyword>
<name>A0ABU6JPG6_9GAMM</name>
<gene>
    <name evidence="10" type="ORF">VSX58_07165</name>
</gene>
<comment type="subcellular location">
    <subcellularLocation>
        <location evidence="1">Cell membrane</location>
        <topology evidence="1">Multi-pass membrane protein</topology>
    </subcellularLocation>
</comment>
<dbReference type="Gene3D" id="3.30.240.20">
    <property type="entry name" value="bsu07140 like domains"/>
    <property type="match status" value="2"/>
</dbReference>
<evidence type="ECO:0000256" key="3">
    <source>
        <dbReference type="ARBA" id="ARBA00022475"/>
    </source>
</evidence>
<proteinExistence type="inferred from homology"/>
<comment type="similarity">
    <text evidence="2">Belongs to the UPF0702 family.</text>
</comment>
<sequence>MGYYGFILIKFIIGFFIVIMHLNLSGKTQLSQMTPVDFIGNFVLGGIIGGVIYSDSIPLHQYIIVLLIGVGLISLLNAITKHVSLFRSIAIGDPLPIVKKGRFLMDNILRKKNKIDILNVASQLHSQGINSFRQVSYAQIEPSGQLTVVCDDAKMPSVIIMKDGKIRYDELEQQIEKDEDWLNAQLAQRGLKAEEIFIAEFWDGKVMFILRDGKIVQ</sequence>
<evidence type="ECO:0000256" key="7">
    <source>
        <dbReference type="SAM" id="Phobius"/>
    </source>
</evidence>
<evidence type="ECO:0000259" key="9">
    <source>
        <dbReference type="Pfam" id="PF20730"/>
    </source>
</evidence>
<evidence type="ECO:0000313" key="11">
    <source>
        <dbReference type="Proteomes" id="UP001309705"/>
    </source>
</evidence>
<dbReference type="Pfam" id="PF20730">
    <property type="entry name" value="YetF_N"/>
    <property type="match status" value="1"/>
</dbReference>
<dbReference type="PANTHER" id="PTHR34582">
    <property type="entry name" value="UPF0702 TRANSMEMBRANE PROTEIN YCAP"/>
    <property type="match status" value="1"/>
</dbReference>
<evidence type="ECO:0000256" key="4">
    <source>
        <dbReference type="ARBA" id="ARBA00022692"/>
    </source>
</evidence>
<accession>A0ABU6JPG6</accession>
<keyword evidence="6 7" id="KW-0472">Membrane</keyword>
<dbReference type="InterPro" id="IPR007353">
    <property type="entry name" value="DUF421"/>
</dbReference>
<evidence type="ECO:0000256" key="6">
    <source>
        <dbReference type="ARBA" id="ARBA00023136"/>
    </source>
</evidence>
<evidence type="ECO:0000313" key="10">
    <source>
        <dbReference type="EMBL" id="MEC5342387.1"/>
    </source>
</evidence>
<dbReference type="Proteomes" id="UP001309705">
    <property type="component" value="Unassembled WGS sequence"/>
</dbReference>
<feature type="transmembrane region" description="Helical" evidence="7">
    <location>
        <begin position="6"/>
        <end position="24"/>
    </location>
</feature>
<evidence type="ECO:0000256" key="1">
    <source>
        <dbReference type="ARBA" id="ARBA00004651"/>
    </source>
</evidence>
<keyword evidence="4 7" id="KW-0812">Transmembrane</keyword>
<feature type="transmembrane region" description="Helical" evidence="7">
    <location>
        <begin position="36"/>
        <end position="53"/>
    </location>
</feature>
<dbReference type="RefSeq" id="WP_327612826.1">
    <property type="nucleotide sequence ID" value="NZ_JAYWTM010000004.1"/>
</dbReference>
<dbReference type="InterPro" id="IPR023090">
    <property type="entry name" value="UPF0702_alpha/beta_dom_sf"/>
</dbReference>
<protein>
    <submittedName>
        <fullName evidence="10">YetF domain-containing protein</fullName>
    </submittedName>
</protein>
<evidence type="ECO:0000256" key="5">
    <source>
        <dbReference type="ARBA" id="ARBA00022989"/>
    </source>
</evidence>
<organism evidence="10 11">
    <name type="scientific">Brenneria populi</name>
    <dbReference type="NCBI Taxonomy" id="1505588"/>
    <lineage>
        <taxon>Bacteria</taxon>
        <taxon>Pseudomonadati</taxon>
        <taxon>Pseudomonadota</taxon>
        <taxon>Gammaproteobacteria</taxon>
        <taxon>Enterobacterales</taxon>
        <taxon>Pectobacteriaceae</taxon>
        <taxon>Brenneria</taxon>
    </lineage>
</organism>
<evidence type="ECO:0000259" key="8">
    <source>
        <dbReference type="Pfam" id="PF04239"/>
    </source>
</evidence>
<feature type="domain" description="YetF-like N-terminal transmembrane" evidence="9">
    <location>
        <begin position="5"/>
        <end position="79"/>
    </location>
</feature>
<keyword evidence="11" id="KW-1185">Reference proteome</keyword>
<keyword evidence="3" id="KW-1003">Cell membrane</keyword>
<dbReference type="EMBL" id="JAYWTM010000004">
    <property type="protein sequence ID" value="MEC5342387.1"/>
    <property type="molecule type" value="Genomic_DNA"/>
</dbReference>
<feature type="domain" description="YetF C-terminal" evidence="8">
    <location>
        <begin position="82"/>
        <end position="201"/>
    </location>
</feature>
<feature type="transmembrane region" description="Helical" evidence="7">
    <location>
        <begin position="59"/>
        <end position="79"/>
    </location>
</feature>
<comment type="caution">
    <text evidence="10">The sequence shown here is derived from an EMBL/GenBank/DDBJ whole genome shotgun (WGS) entry which is preliminary data.</text>
</comment>
<dbReference type="InterPro" id="IPR048454">
    <property type="entry name" value="YetF_N"/>
</dbReference>